<organism evidence="6 7">
    <name type="scientific">Passalora fulva</name>
    <name type="common">Tomato leaf mold</name>
    <name type="synonym">Cladosporium fulvum</name>
    <dbReference type="NCBI Taxonomy" id="5499"/>
    <lineage>
        <taxon>Eukaryota</taxon>
        <taxon>Fungi</taxon>
        <taxon>Dikarya</taxon>
        <taxon>Ascomycota</taxon>
        <taxon>Pezizomycotina</taxon>
        <taxon>Dothideomycetes</taxon>
        <taxon>Dothideomycetidae</taxon>
        <taxon>Mycosphaerellales</taxon>
        <taxon>Mycosphaerellaceae</taxon>
        <taxon>Fulvia</taxon>
    </lineage>
</organism>
<dbReference type="GO" id="GO:0005783">
    <property type="term" value="C:endoplasmic reticulum"/>
    <property type="evidence" value="ECO:0007669"/>
    <property type="project" value="TreeGrafter"/>
</dbReference>
<reference evidence="6" key="2">
    <citation type="journal article" date="2022" name="Microb. Genom.">
        <title>A chromosome-scale genome assembly of the tomato pathogen Cladosporium fulvum reveals a compartmentalized genome architecture and the presence of a dispensable chromosome.</title>
        <authorList>
            <person name="Zaccaron A.Z."/>
            <person name="Chen L.H."/>
            <person name="Samaras A."/>
            <person name="Stergiopoulos I."/>
        </authorList>
    </citation>
    <scope>NUCLEOTIDE SEQUENCE</scope>
    <source>
        <strain evidence="6">Race5_Kim</strain>
    </source>
</reference>
<dbReference type="GeneID" id="71984101"/>
<dbReference type="AlphaFoldDB" id="A0A9Q8LG53"/>
<dbReference type="PANTHER" id="PTHR13315">
    <property type="entry name" value="METALLO PHOSPHOESTERASE RELATED"/>
    <property type="match status" value="1"/>
</dbReference>
<sequence length="514" mass="58069">MQPHALFFGLARLLLAPALIGTIYLYSYPLFQQCGFPKPTETSWNPHSTARSAVAGDKAPFRLLALADPQLEGDTSLPSPHAPLLPSIRRIREGLERNGLLSLTTSLSKEGRNLVQEDIPRAFRGYRKKLDLWGNDLYLAHVYRTVHWYTNPTHVVVLGDLLGSQWINDEEFAERSERFWHRVFKGANRVEDTIMDAIDPVVETLGADKGWKNKIIAIAGNHDIGYAGDLDKHRVERFENAYGRVNWDMRFTLPWTSPNASHGDNDAAHDQAPSLQLVMLNSMNLDQPAKDPDLLQDTLDYVNRKMYWELPPANTATILLTHIPLYKEEGVCTDGPFFDYFDDEVKGVKEQNHLSYDVSDRILSGLIGMERTKSAVVLNGHDHAGCHVYHTQDKELPVLDETAQPLEKWQTTRFEEAQKERQNNDLIGVREVTVRSMMGEFGGNAGLLSAWWDEQAKEWKFDYASCTCGVQHTWWAVHVLDIVVLALGMVGVLATVLEDSGRPQEAVSRQKKTA</sequence>
<protein>
    <recommendedName>
        <fullName evidence="5">Calcineurin-like phosphoesterase domain-containing protein</fullName>
    </recommendedName>
</protein>
<proteinExistence type="predicted"/>
<evidence type="ECO:0000259" key="5">
    <source>
        <dbReference type="Pfam" id="PF00149"/>
    </source>
</evidence>
<keyword evidence="4" id="KW-0472">Membrane</keyword>
<dbReference type="Proteomes" id="UP000756132">
    <property type="component" value="Chromosome 4"/>
</dbReference>
<dbReference type="EMBL" id="CP090166">
    <property type="protein sequence ID" value="UJO16584.1"/>
    <property type="molecule type" value="Genomic_DNA"/>
</dbReference>
<keyword evidence="3" id="KW-1133">Transmembrane helix</keyword>
<evidence type="ECO:0000313" key="7">
    <source>
        <dbReference type="Proteomes" id="UP000756132"/>
    </source>
</evidence>
<dbReference type="Pfam" id="PF00149">
    <property type="entry name" value="Metallophos"/>
    <property type="match status" value="1"/>
</dbReference>
<dbReference type="GO" id="GO:0016787">
    <property type="term" value="F:hydrolase activity"/>
    <property type="evidence" value="ECO:0007669"/>
    <property type="project" value="InterPro"/>
</dbReference>
<feature type="domain" description="Calcineurin-like phosphoesterase" evidence="5">
    <location>
        <begin position="150"/>
        <end position="383"/>
    </location>
</feature>
<evidence type="ECO:0000256" key="2">
    <source>
        <dbReference type="ARBA" id="ARBA00022692"/>
    </source>
</evidence>
<comment type="subcellular location">
    <subcellularLocation>
        <location evidence="1">Membrane</location>
        <topology evidence="1">Multi-pass membrane protein</topology>
    </subcellularLocation>
</comment>
<dbReference type="InterPro" id="IPR033308">
    <property type="entry name" value="PGAP5/Cdc1/Ted1"/>
</dbReference>
<dbReference type="SUPFAM" id="SSF56300">
    <property type="entry name" value="Metallo-dependent phosphatases"/>
    <property type="match status" value="1"/>
</dbReference>
<dbReference type="PANTHER" id="PTHR13315:SF1">
    <property type="entry name" value="PROTEIN TED1"/>
    <property type="match status" value="1"/>
</dbReference>
<dbReference type="OrthoDB" id="9984693at2759"/>
<evidence type="ECO:0000256" key="1">
    <source>
        <dbReference type="ARBA" id="ARBA00004141"/>
    </source>
</evidence>
<gene>
    <name evidence="6" type="ORF">CLAFUR5_04223</name>
</gene>
<dbReference type="InterPro" id="IPR029052">
    <property type="entry name" value="Metallo-depent_PP-like"/>
</dbReference>
<evidence type="ECO:0000256" key="4">
    <source>
        <dbReference type="ARBA" id="ARBA00023136"/>
    </source>
</evidence>
<evidence type="ECO:0000313" key="6">
    <source>
        <dbReference type="EMBL" id="UJO16584.1"/>
    </source>
</evidence>
<dbReference type="GO" id="GO:0006506">
    <property type="term" value="P:GPI anchor biosynthetic process"/>
    <property type="evidence" value="ECO:0007669"/>
    <property type="project" value="InterPro"/>
</dbReference>
<name>A0A9Q8LG53_PASFU</name>
<accession>A0A9Q8LG53</accession>
<dbReference type="GO" id="GO:0016020">
    <property type="term" value="C:membrane"/>
    <property type="evidence" value="ECO:0007669"/>
    <property type="project" value="UniProtKB-SubCell"/>
</dbReference>
<dbReference type="RefSeq" id="XP_047760950.1">
    <property type="nucleotide sequence ID" value="XM_047903371.1"/>
</dbReference>
<dbReference type="InterPro" id="IPR004843">
    <property type="entry name" value="Calcineurin-like_PHP"/>
</dbReference>
<keyword evidence="2" id="KW-0812">Transmembrane</keyword>
<dbReference type="Gene3D" id="3.60.21.10">
    <property type="match status" value="1"/>
</dbReference>
<dbReference type="KEGG" id="ffu:CLAFUR5_04223"/>
<reference evidence="6" key="1">
    <citation type="submission" date="2021-12" db="EMBL/GenBank/DDBJ databases">
        <authorList>
            <person name="Zaccaron A."/>
            <person name="Stergiopoulos I."/>
        </authorList>
    </citation>
    <scope>NUCLEOTIDE SEQUENCE</scope>
    <source>
        <strain evidence="6">Race5_Kim</strain>
    </source>
</reference>
<keyword evidence="7" id="KW-1185">Reference proteome</keyword>
<evidence type="ECO:0000256" key="3">
    <source>
        <dbReference type="ARBA" id="ARBA00022989"/>
    </source>
</evidence>